<dbReference type="PANTHER" id="PTHR33221:SF15">
    <property type="entry name" value="HTH-TYPE TRANSCRIPTIONAL REGULATOR YWGB-RELATED"/>
    <property type="match status" value="1"/>
</dbReference>
<dbReference type="InterPro" id="IPR036388">
    <property type="entry name" value="WH-like_DNA-bd_sf"/>
</dbReference>
<gene>
    <name evidence="1" type="ORF">K8V91_00780</name>
</gene>
<proteinExistence type="predicted"/>
<evidence type="ECO:0000313" key="1">
    <source>
        <dbReference type="EMBL" id="HJF39431.1"/>
    </source>
</evidence>
<organism evidence="1 2">
    <name type="scientific">Thomasclavelia spiroformis</name>
    <dbReference type="NCBI Taxonomy" id="29348"/>
    <lineage>
        <taxon>Bacteria</taxon>
        <taxon>Bacillati</taxon>
        <taxon>Bacillota</taxon>
        <taxon>Erysipelotrichia</taxon>
        <taxon>Erysipelotrichales</taxon>
        <taxon>Coprobacillaceae</taxon>
        <taxon>Thomasclavelia</taxon>
    </lineage>
</organism>
<dbReference type="Proteomes" id="UP000749320">
    <property type="component" value="Unassembled WGS sequence"/>
</dbReference>
<feature type="non-terminal residue" evidence="1">
    <location>
        <position position="80"/>
    </location>
</feature>
<dbReference type="GO" id="GO:0005829">
    <property type="term" value="C:cytosol"/>
    <property type="evidence" value="ECO:0007669"/>
    <property type="project" value="TreeGrafter"/>
</dbReference>
<dbReference type="EMBL" id="DYWV01000028">
    <property type="protein sequence ID" value="HJF39431.1"/>
    <property type="molecule type" value="Genomic_DNA"/>
</dbReference>
<reference evidence="1" key="1">
    <citation type="journal article" date="2021" name="PeerJ">
        <title>Extensive microbial diversity within the chicken gut microbiome revealed by metagenomics and culture.</title>
        <authorList>
            <person name="Gilroy R."/>
            <person name="Ravi A."/>
            <person name="Getino M."/>
            <person name="Pursley I."/>
            <person name="Horton D.L."/>
            <person name="Alikhan N.F."/>
            <person name="Baker D."/>
            <person name="Gharbi K."/>
            <person name="Hall N."/>
            <person name="Watson M."/>
            <person name="Adriaenssens E.M."/>
            <person name="Foster-Nyarko E."/>
            <person name="Jarju S."/>
            <person name="Secka A."/>
            <person name="Antonio M."/>
            <person name="Oren A."/>
            <person name="Chaudhuri R.R."/>
            <person name="La Ragione R."/>
            <person name="Hildebrand F."/>
            <person name="Pallen M.J."/>
        </authorList>
    </citation>
    <scope>NUCLEOTIDE SEQUENCE</scope>
    <source>
        <strain evidence="1">CHK193-16274</strain>
    </source>
</reference>
<dbReference type="PANTHER" id="PTHR33221">
    <property type="entry name" value="WINGED HELIX-TURN-HELIX TRANSCRIPTIONAL REGULATOR, RRF2 FAMILY"/>
    <property type="match status" value="1"/>
</dbReference>
<comment type="caution">
    <text evidence="1">The sequence shown here is derived from an EMBL/GenBank/DDBJ whole genome shotgun (WGS) entry which is preliminary data.</text>
</comment>
<name>A0A921KIG4_9FIRM</name>
<evidence type="ECO:0000313" key="2">
    <source>
        <dbReference type="Proteomes" id="UP000749320"/>
    </source>
</evidence>
<dbReference type="AlphaFoldDB" id="A0A921KIG4"/>
<dbReference type="PROSITE" id="PS51197">
    <property type="entry name" value="HTH_RRF2_2"/>
    <property type="match status" value="1"/>
</dbReference>
<dbReference type="GO" id="GO:0003700">
    <property type="term" value="F:DNA-binding transcription factor activity"/>
    <property type="evidence" value="ECO:0007669"/>
    <property type="project" value="TreeGrafter"/>
</dbReference>
<dbReference type="InterPro" id="IPR000944">
    <property type="entry name" value="Tscrpt_reg_Rrf2"/>
</dbReference>
<sequence length="80" mass="8664">MQLNRSTDYAIQMLVYLAKARKTVSSSKLAAAIGVSHRYLLQISAKLRAAGFIRVAHGSAGGMILLKPSEEICLYEVIIG</sequence>
<protein>
    <submittedName>
        <fullName evidence="1">Rrf2 family transcriptional regulator</fullName>
    </submittedName>
</protein>
<dbReference type="Gene3D" id="1.10.10.10">
    <property type="entry name" value="Winged helix-like DNA-binding domain superfamily/Winged helix DNA-binding domain"/>
    <property type="match status" value="1"/>
</dbReference>
<dbReference type="SUPFAM" id="SSF46785">
    <property type="entry name" value="Winged helix' DNA-binding domain"/>
    <property type="match status" value="1"/>
</dbReference>
<accession>A0A921KIG4</accession>
<dbReference type="Pfam" id="PF02082">
    <property type="entry name" value="Rrf2"/>
    <property type="match status" value="1"/>
</dbReference>
<dbReference type="InterPro" id="IPR036390">
    <property type="entry name" value="WH_DNA-bd_sf"/>
</dbReference>
<reference evidence="1" key="2">
    <citation type="submission" date="2021-09" db="EMBL/GenBank/DDBJ databases">
        <authorList>
            <person name="Gilroy R."/>
        </authorList>
    </citation>
    <scope>NUCLEOTIDE SEQUENCE</scope>
    <source>
        <strain evidence="1">CHK193-16274</strain>
    </source>
</reference>